<evidence type="ECO:0000313" key="18">
    <source>
        <dbReference type="EMBL" id="RAR56558.1"/>
    </source>
</evidence>
<evidence type="ECO:0000256" key="8">
    <source>
        <dbReference type="ARBA" id="ARBA00023047"/>
    </source>
</evidence>
<dbReference type="Gene3D" id="3.10.560.10">
    <property type="entry name" value="Outer membrane lipoprotein wza domain like"/>
    <property type="match status" value="2"/>
</dbReference>
<dbReference type="EMBL" id="QLSX01000022">
    <property type="protein sequence ID" value="RAR56558.1"/>
    <property type="molecule type" value="Genomic_DNA"/>
</dbReference>
<dbReference type="RefSeq" id="WP_181463128.1">
    <property type="nucleotide sequence ID" value="NZ_QLSX01000022.1"/>
</dbReference>
<keyword evidence="11" id="KW-0472">Membrane</keyword>
<dbReference type="GO" id="GO:0009279">
    <property type="term" value="C:cell outer membrane"/>
    <property type="evidence" value="ECO:0007669"/>
    <property type="project" value="UniProtKB-SubCell"/>
</dbReference>
<dbReference type="GO" id="GO:0015159">
    <property type="term" value="F:polysaccharide transmembrane transporter activity"/>
    <property type="evidence" value="ECO:0007669"/>
    <property type="project" value="InterPro"/>
</dbReference>
<comment type="similarity">
    <text evidence="2">Belongs to the BexD/CtrA/VexA family.</text>
</comment>
<sequence length="342" mass="37072">MDYQAESAPIDELVDVQPITPGLVATYRDEVAAVGHAMPENLRQALDNYVYRVGPGDVLDIIVYDHPELTIPSGEQRSAAEAGNLVRNDGAIFYPYIGQVQVEGKTLDEIRSLLTRRLSQYIADPQVDVKVAAYRSKSVYVTGAVNTQGKLPITTDPMTIRDALSEAGGASANANWHRAILTRDGVETPVSLYALLRQGDQRENRLMRDGDVLHVTSAENQGVSVMGQVIRPGNVALGNERLTLTDAISRAGGINETTAEASGIFVVRTKPEGSQQLATVYQLDVRNAAAFSLGQRFTLEPKDVVYVTTAPVARWNRVISLLLPTVNLPGTVANTSSDVRDM</sequence>
<dbReference type="Pfam" id="PF02563">
    <property type="entry name" value="Poly_export"/>
    <property type="match status" value="1"/>
</dbReference>
<evidence type="ECO:0000256" key="3">
    <source>
        <dbReference type="ARBA" id="ARBA00022448"/>
    </source>
</evidence>
<dbReference type="GO" id="GO:0015288">
    <property type="term" value="F:porin activity"/>
    <property type="evidence" value="ECO:0007669"/>
    <property type="project" value="UniProtKB-KW"/>
</dbReference>
<evidence type="ECO:0000259" key="17">
    <source>
        <dbReference type="Pfam" id="PF22461"/>
    </source>
</evidence>
<feature type="domain" description="Outer-membrane lipoprotein Wza C-terminal" evidence="16">
    <location>
        <begin position="310"/>
        <end position="339"/>
    </location>
</feature>
<evidence type="ECO:0000256" key="14">
    <source>
        <dbReference type="ARBA" id="ARBA00023288"/>
    </source>
</evidence>
<dbReference type="AlphaFoldDB" id="A0A328XCN7"/>
<keyword evidence="4" id="KW-1134">Transmembrane beta strand</keyword>
<evidence type="ECO:0000256" key="2">
    <source>
        <dbReference type="ARBA" id="ARBA00009450"/>
    </source>
</evidence>
<proteinExistence type="inferred from homology"/>
<keyword evidence="14" id="KW-0449">Lipoprotein</keyword>
<keyword evidence="5" id="KW-0762">Sugar transport</keyword>
<dbReference type="GO" id="GO:0046930">
    <property type="term" value="C:pore complex"/>
    <property type="evidence" value="ECO:0007669"/>
    <property type="project" value="UniProtKB-KW"/>
</dbReference>
<feature type="domain" description="Polysaccharide export protein N-terminal" evidence="15">
    <location>
        <begin position="48"/>
        <end position="131"/>
    </location>
</feature>
<dbReference type="InterPro" id="IPR040716">
    <property type="entry name" value="Wza_C"/>
</dbReference>
<gene>
    <name evidence="18" type="ORF">BCL93_1223</name>
</gene>
<evidence type="ECO:0000259" key="16">
    <source>
        <dbReference type="Pfam" id="PF18412"/>
    </source>
</evidence>
<keyword evidence="7" id="KW-0732">Signal</keyword>
<keyword evidence="13" id="KW-0998">Cell outer membrane</keyword>
<dbReference type="Gene3D" id="1.20.5.70">
    <property type="match status" value="1"/>
</dbReference>
<evidence type="ECO:0000313" key="19">
    <source>
        <dbReference type="Proteomes" id="UP000249700"/>
    </source>
</evidence>
<dbReference type="Gene3D" id="3.30.1950.10">
    <property type="entry name" value="wza like domain"/>
    <property type="match status" value="1"/>
</dbReference>
<evidence type="ECO:0000256" key="13">
    <source>
        <dbReference type="ARBA" id="ARBA00023237"/>
    </source>
</evidence>
<dbReference type="Pfam" id="PF18412">
    <property type="entry name" value="Wza_C"/>
    <property type="match status" value="1"/>
</dbReference>
<keyword evidence="9" id="KW-0406">Ion transport</keyword>
<comment type="subcellular location">
    <subcellularLocation>
        <location evidence="1">Cell outer membrane</location>
        <topology evidence="1">Multi-pass membrane protein</topology>
    </subcellularLocation>
</comment>
<evidence type="ECO:0000256" key="11">
    <source>
        <dbReference type="ARBA" id="ARBA00023136"/>
    </source>
</evidence>
<evidence type="ECO:0000256" key="7">
    <source>
        <dbReference type="ARBA" id="ARBA00022729"/>
    </source>
</evidence>
<evidence type="ECO:0000256" key="4">
    <source>
        <dbReference type="ARBA" id="ARBA00022452"/>
    </source>
</evidence>
<name>A0A328XCN7_9GAMM</name>
<dbReference type="GO" id="GO:0006811">
    <property type="term" value="P:monoatomic ion transport"/>
    <property type="evidence" value="ECO:0007669"/>
    <property type="project" value="UniProtKB-KW"/>
</dbReference>
<dbReference type="InterPro" id="IPR049712">
    <property type="entry name" value="Poly_export"/>
</dbReference>
<keyword evidence="3" id="KW-0813">Transport</keyword>
<reference evidence="18 19" key="1">
    <citation type="submission" date="2018-06" db="EMBL/GenBank/DDBJ databases">
        <title>Comparative analysis of microorganisms from saline springs in Andes Mountain Range, Colombia.</title>
        <authorList>
            <person name="Rubin E."/>
        </authorList>
    </citation>
    <scope>NUCLEOTIDE SEQUENCE [LARGE SCALE GENOMIC DNA]</scope>
    <source>
        <strain evidence="18 19">USBA-857</strain>
    </source>
</reference>
<protein>
    <submittedName>
        <fullName evidence="18">Polysaccharide export outer membrane protein</fullName>
    </submittedName>
</protein>
<keyword evidence="12" id="KW-0564">Palmitate</keyword>
<keyword evidence="8" id="KW-0625">Polysaccharide transport</keyword>
<evidence type="ECO:0000259" key="15">
    <source>
        <dbReference type="Pfam" id="PF02563"/>
    </source>
</evidence>
<organism evidence="18 19">
    <name type="scientific">Onishia taeanensis</name>
    <dbReference type="NCBI Taxonomy" id="284577"/>
    <lineage>
        <taxon>Bacteria</taxon>
        <taxon>Pseudomonadati</taxon>
        <taxon>Pseudomonadota</taxon>
        <taxon>Gammaproteobacteria</taxon>
        <taxon>Oceanospirillales</taxon>
        <taxon>Halomonadaceae</taxon>
        <taxon>Onishia</taxon>
    </lineage>
</organism>
<dbReference type="PANTHER" id="PTHR33619">
    <property type="entry name" value="POLYSACCHARIDE EXPORT PROTEIN GFCE-RELATED"/>
    <property type="match status" value="1"/>
</dbReference>
<dbReference type="NCBIfam" id="NF011658">
    <property type="entry name" value="PRK15078.1"/>
    <property type="match status" value="1"/>
</dbReference>
<feature type="domain" description="SLBB" evidence="17">
    <location>
        <begin position="222"/>
        <end position="307"/>
    </location>
</feature>
<dbReference type="InterPro" id="IPR003715">
    <property type="entry name" value="Poly_export_N"/>
</dbReference>
<evidence type="ECO:0000256" key="5">
    <source>
        <dbReference type="ARBA" id="ARBA00022597"/>
    </source>
</evidence>
<keyword evidence="6" id="KW-0812">Transmembrane</keyword>
<evidence type="ECO:0000256" key="6">
    <source>
        <dbReference type="ARBA" id="ARBA00022692"/>
    </source>
</evidence>
<dbReference type="Proteomes" id="UP000249700">
    <property type="component" value="Unassembled WGS sequence"/>
</dbReference>
<feature type="domain" description="SLBB" evidence="17">
    <location>
        <begin position="137"/>
        <end position="215"/>
    </location>
</feature>
<evidence type="ECO:0000256" key="1">
    <source>
        <dbReference type="ARBA" id="ARBA00004571"/>
    </source>
</evidence>
<evidence type="ECO:0000256" key="12">
    <source>
        <dbReference type="ARBA" id="ARBA00023139"/>
    </source>
</evidence>
<keyword evidence="10" id="KW-0626">Porin</keyword>
<evidence type="ECO:0000256" key="9">
    <source>
        <dbReference type="ARBA" id="ARBA00023065"/>
    </source>
</evidence>
<evidence type="ECO:0000256" key="10">
    <source>
        <dbReference type="ARBA" id="ARBA00023114"/>
    </source>
</evidence>
<accession>A0A328XCN7</accession>
<dbReference type="PANTHER" id="PTHR33619:SF3">
    <property type="entry name" value="POLYSACCHARIDE EXPORT PROTEIN GFCE-RELATED"/>
    <property type="match status" value="1"/>
</dbReference>
<dbReference type="InterPro" id="IPR054765">
    <property type="entry name" value="SLBB_dom"/>
</dbReference>
<comment type="caution">
    <text evidence="18">The sequence shown here is derived from an EMBL/GenBank/DDBJ whole genome shotgun (WGS) entry which is preliminary data.</text>
</comment>
<dbReference type="Pfam" id="PF22461">
    <property type="entry name" value="SLBB_2"/>
    <property type="match status" value="2"/>
</dbReference>